<protein>
    <submittedName>
        <fullName evidence="4">Uncharacterized protein</fullName>
    </submittedName>
</protein>
<evidence type="ECO:0000256" key="3">
    <source>
        <dbReference type="PROSITE-ProRule" id="PRU00023"/>
    </source>
</evidence>
<dbReference type="Pfam" id="PF12796">
    <property type="entry name" value="Ank_2"/>
    <property type="match status" value="1"/>
</dbReference>
<feature type="repeat" description="ANK" evidence="3">
    <location>
        <begin position="58"/>
        <end position="90"/>
    </location>
</feature>
<dbReference type="Pfam" id="PF00023">
    <property type="entry name" value="Ank"/>
    <property type="match status" value="1"/>
</dbReference>
<dbReference type="EMBL" id="MRZV01000300">
    <property type="protein sequence ID" value="PIK53114.1"/>
    <property type="molecule type" value="Genomic_DNA"/>
</dbReference>
<dbReference type="SUPFAM" id="SSF48403">
    <property type="entry name" value="Ankyrin repeat"/>
    <property type="match status" value="1"/>
</dbReference>
<dbReference type="OrthoDB" id="424503at2759"/>
<evidence type="ECO:0000313" key="4">
    <source>
        <dbReference type="EMBL" id="PIK53114.1"/>
    </source>
</evidence>
<proteinExistence type="predicted"/>
<dbReference type="STRING" id="307972.A0A2G8KYL8"/>
<keyword evidence="1" id="KW-0677">Repeat</keyword>
<gene>
    <name evidence="4" type="ORF">BSL78_09984</name>
</gene>
<dbReference type="PROSITE" id="PS50297">
    <property type="entry name" value="ANK_REP_REGION"/>
    <property type="match status" value="1"/>
</dbReference>
<accession>A0A2G8KYL8</accession>
<evidence type="ECO:0000256" key="2">
    <source>
        <dbReference type="ARBA" id="ARBA00023043"/>
    </source>
</evidence>
<name>A0A2G8KYL8_STIJA</name>
<keyword evidence="5" id="KW-1185">Reference proteome</keyword>
<dbReference type="PANTHER" id="PTHR24198">
    <property type="entry name" value="ANKYRIN REPEAT AND PROTEIN KINASE DOMAIN-CONTAINING PROTEIN"/>
    <property type="match status" value="1"/>
</dbReference>
<dbReference type="Proteomes" id="UP000230750">
    <property type="component" value="Unassembled WGS sequence"/>
</dbReference>
<dbReference type="AlphaFoldDB" id="A0A2G8KYL8"/>
<keyword evidence="2 3" id="KW-0040">ANK repeat</keyword>
<reference evidence="4 5" key="1">
    <citation type="journal article" date="2017" name="PLoS Biol.">
        <title>The sea cucumber genome provides insights into morphological evolution and visceral regeneration.</title>
        <authorList>
            <person name="Zhang X."/>
            <person name="Sun L."/>
            <person name="Yuan J."/>
            <person name="Sun Y."/>
            <person name="Gao Y."/>
            <person name="Zhang L."/>
            <person name="Li S."/>
            <person name="Dai H."/>
            <person name="Hamel J.F."/>
            <person name="Liu C."/>
            <person name="Yu Y."/>
            <person name="Liu S."/>
            <person name="Lin W."/>
            <person name="Guo K."/>
            <person name="Jin S."/>
            <person name="Xu P."/>
            <person name="Storey K.B."/>
            <person name="Huan P."/>
            <person name="Zhang T."/>
            <person name="Zhou Y."/>
            <person name="Zhang J."/>
            <person name="Lin C."/>
            <person name="Li X."/>
            <person name="Xing L."/>
            <person name="Huo D."/>
            <person name="Sun M."/>
            <person name="Wang L."/>
            <person name="Mercier A."/>
            <person name="Li F."/>
            <person name="Yang H."/>
            <person name="Xiang J."/>
        </authorList>
    </citation>
    <scope>NUCLEOTIDE SEQUENCE [LARGE SCALE GENOMIC DNA]</scope>
    <source>
        <strain evidence="4">Shaxun</strain>
        <tissue evidence="4">Muscle</tissue>
    </source>
</reference>
<dbReference type="Gene3D" id="1.25.40.20">
    <property type="entry name" value="Ankyrin repeat-containing domain"/>
    <property type="match status" value="1"/>
</dbReference>
<sequence>MEGHTECTMVLLEERCDVEAREENGHTALHEACWNGYSRTVDALVKIGKANIHATNKNGQKPIHLAVQNGHNETTRVLLKAGTNPDVRNNASSVELIVFLQCFLECFDNRESKRMSPFLGKLIHVDTFHGCINATGSTDSVWRLDKMLVYS</sequence>
<comment type="caution">
    <text evidence="4">The sequence shown here is derived from an EMBL/GenBank/DDBJ whole genome shotgun (WGS) entry which is preliminary data.</text>
</comment>
<dbReference type="InterPro" id="IPR036770">
    <property type="entry name" value="Ankyrin_rpt-contain_sf"/>
</dbReference>
<dbReference type="PANTHER" id="PTHR24198:SF165">
    <property type="entry name" value="ANKYRIN REPEAT-CONTAINING PROTEIN-RELATED"/>
    <property type="match status" value="1"/>
</dbReference>
<evidence type="ECO:0000313" key="5">
    <source>
        <dbReference type="Proteomes" id="UP000230750"/>
    </source>
</evidence>
<dbReference type="InterPro" id="IPR002110">
    <property type="entry name" value="Ankyrin_rpt"/>
</dbReference>
<evidence type="ECO:0000256" key="1">
    <source>
        <dbReference type="ARBA" id="ARBA00022737"/>
    </source>
</evidence>
<dbReference type="PROSITE" id="PS50088">
    <property type="entry name" value="ANK_REPEAT"/>
    <property type="match status" value="1"/>
</dbReference>
<organism evidence="4 5">
    <name type="scientific">Stichopus japonicus</name>
    <name type="common">Sea cucumber</name>
    <dbReference type="NCBI Taxonomy" id="307972"/>
    <lineage>
        <taxon>Eukaryota</taxon>
        <taxon>Metazoa</taxon>
        <taxon>Echinodermata</taxon>
        <taxon>Eleutherozoa</taxon>
        <taxon>Echinozoa</taxon>
        <taxon>Holothuroidea</taxon>
        <taxon>Aspidochirotacea</taxon>
        <taxon>Aspidochirotida</taxon>
        <taxon>Stichopodidae</taxon>
        <taxon>Apostichopus</taxon>
    </lineage>
</organism>
<dbReference type="SMART" id="SM00248">
    <property type="entry name" value="ANK"/>
    <property type="match status" value="2"/>
</dbReference>